<proteinExistence type="predicted"/>
<dbReference type="EMBL" id="CAMPGE010018330">
    <property type="protein sequence ID" value="CAI2376757.1"/>
    <property type="molecule type" value="Genomic_DNA"/>
</dbReference>
<protein>
    <recommendedName>
        <fullName evidence="5">Palmitoyl-protein thioesterase</fullName>
    </recommendedName>
</protein>
<dbReference type="InterPro" id="IPR029058">
    <property type="entry name" value="AB_hydrolase_fold"/>
</dbReference>
<evidence type="ECO:0008006" key="5">
    <source>
        <dbReference type="Google" id="ProtNLM"/>
    </source>
</evidence>
<evidence type="ECO:0000256" key="1">
    <source>
        <dbReference type="ARBA" id="ARBA00022801"/>
    </source>
</evidence>
<keyword evidence="1" id="KW-0378">Hydrolase</keyword>
<evidence type="ECO:0000256" key="2">
    <source>
        <dbReference type="SAM" id="SignalP"/>
    </source>
</evidence>
<dbReference type="PANTHER" id="PTHR11247:SF8">
    <property type="entry name" value="PALMITOYL-PROTEIN THIOESTERASE 1"/>
    <property type="match status" value="1"/>
</dbReference>
<organism evidence="3 4">
    <name type="scientific">Euplotes crassus</name>
    <dbReference type="NCBI Taxonomy" id="5936"/>
    <lineage>
        <taxon>Eukaryota</taxon>
        <taxon>Sar</taxon>
        <taxon>Alveolata</taxon>
        <taxon>Ciliophora</taxon>
        <taxon>Intramacronucleata</taxon>
        <taxon>Spirotrichea</taxon>
        <taxon>Hypotrichia</taxon>
        <taxon>Euplotida</taxon>
        <taxon>Euplotidae</taxon>
        <taxon>Moneuplotes</taxon>
    </lineage>
</organism>
<accession>A0AAD1XQ43</accession>
<feature type="signal peptide" evidence="2">
    <location>
        <begin position="1"/>
        <end position="23"/>
    </location>
</feature>
<keyword evidence="2" id="KW-0732">Signal</keyword>
<dbReference type="GO" id="GO:0005764">
    <property type="term" value="C:lysosome"/>
    <property type="evidence" value="ECO:0007669"/>
    <property type="project" value="TreeGrafter"/>
</dbReference>
<evidence type="ECO:0000313" key="4">
    <source>
        <dbReference type="Proteomes" id="UP001295684"/>
    </source>
</evidence>
<dbReference type="SUPFAM" id="SSF53474">
    <property type="entry name" value="alpha/beta-Hydrolases"/>
    <property type="match status" value="1"/>
</dbReference>
<evidence type="ECO:0000313" key="3">
    <source>
        <dbReference type="EMBL" id="CAI2376757.1"/>
    </source>
</evidence>
<dbReference type="Pfam" id="PF02089">
    <property type="entry name" value="Palm_thioest"/>
    <property type="match status" value="1"/>
</dbReference>
<dbReference type="PANTHER" id="PTHR11247">
    <property type="entry name" value="PALMITOYL-PROTEIN THIOESTERASE/DOLICHYLDIPHOSPHATASE 1"/>
    <property type="match status" value="1"/>
</dbReference>
<name>A0AAD1XQ43_EUPCR</name>
<feature type="chain" id="PRO_5041940430" description="Palmitoyl-protein thioesterase" evidence="2">
    <location>
        <begin position="24"/>
        <end position="294"/>
    </location>
</feature>
<reference evidence="3" key="1">
    <citation type="submission" date="2023-07" db="EMBL/GenBank/DDBJ databases">
        <authorList>
            <consortium name="AG Swart"/>
            <person name="Singh M."/>
            <person name="Singh A."/>
            <person name="Seah K."/>
            <person name="Emmerich C."/>
        </authorList>
    </citation>
    <scope>NUCLEOTIDE SEQUENCE</scope>
    <source>
        <strain evidence="3">DP1</strain>
    </source>
</reference>
<dbReference type="Gene3D" id="3.40.50.1820">
    <property type="entry name" value="alpha/beta hydrolase"/>
    <property type="match status" value="1"/>
</dbReference>
<dbReference type="GO" id="GO:0016790">
    <property type="term" value="F:thiolester hydrolase activity"/>
    <property type="evidence" value="ECO:0007669"/>
    <property type="project" value="TreeGrafter"/>
</dbReference>
<dbReference type="Proteomes" id="UP001295684">
    <property type="component" value="Unassembled WGS sequence"/>
</dbReference>
<gene>
    <name evidence="3" type="ORF">ECRASSUSDP1_LOCUS18132</name>
</gene>
<sequence>MSPSRIKLSMLLCMLTFIALSYAEDSQVAPILVIHGVTATCNEGRVKSIGEHYNTYSHCYPIGGDDAKTLSVLYNIRVQGKILCHKIHSNENFKDGNFSILAFSQGAIIAKYIIGYCPLKHPVRSFVAFGGPNMGVSYFPHYPADTWIGAISHIIINRLAYWWVAQWFIAPADYWRVPNNPQAFLEGSRFLADATNEINFNQTMKDLWLSLKFARFVKWDDDSVIIPRESSWWGQYTTDYKIISRFDTEVYQKDLVGIRTLEEEGRADFINIPGDHMQVSHEQVNQLTEVAFLK</sequence>
<dbReference type="AlphaFoldDB" id="A0AAD1XQ43"/>
<keyword evidence="4" id="KW-1185">Reference proteome</keyword>
<comment type="caution">
    <text evidence="3">The sequence shown here is derived from an EMBL/GenBank/DDBJ whole genome shotgun (WGS) entry which is preliminary data.</text>
</comment>